<evidence type="ECO:0000256" key="1">
    <source>
        <dbReference type="ARBA" id="ARBA00001974"/>
    </source>
</evidence>
<dbReference type="Gene3D" id="2.40.110.10">
    <property type="entry name" value="Butyryl-CoA Dehydrogenase, subunit A, domain 2"/>
    <property type="match status" value="1"/>
</dbReference>
<dbReference type="InterPro" id="IPR036250">
    <property type="entry name" value="AcylCo_DH-like_C"/>
</dbReference>
<comment type="cofactor">
    <cofactor evidence="1 7">
        <name>FAD</name>
        <dbReference type="ChEBI" id="CHEBI:57692"/>
    </cofactor>
</comment>
<organism evidence="11 12">
    <name type="scientific">Euroglyphus maynei</name>
    <name type="common">Mayne's house dust mite</name>
    <dbReference type="NCBI Taxonomy" id="6958"/>
    <lineage>
        <taxon>Eukaryota</taxon>
        <taxon>Metazoa</taxon>
        <taxon>Ecdysozoa</taxon>
        <taxon>Arthropoda</taxon>
        <taxon>Chelicerata</taxon>
        <taxon>Arachnida</taxon>
        <taxon>Acari</taxon>
        <taxon>Acariformes</taxon>
        <taxon>Sarcoptiformes</taxon>
        <taxon>Astigmata</taxon>
        <taxon>Psoroptidia</taxon>
        <taxon>Analgoidea</taxon>
        <taxon>Pyroglyphidae</taxon>
        <taxon>Pyroglyphinae</taxon>
        <taxon>Euroglyphus</taxon>
    </lineage>
</organism>
<dbReference type="FunFam" id="1.20.140.10:FF:000011">
    <property type="entry name" value="Medium-chain specific acyl-CoA dehydrogenase, mitochondrial"/>
    <property type="match status" value="1"/>
</dbReference>
<evidence type="ECO:0000259" key="10">
    <source>
        <dbReference type="Pfam" id="PF02771"/>
    </source>
</evidence>
<dbReference type="OrthoDB" id="434771at2759"/>
<dbReference type="Gene3D" id="1.10.540.10">
    <property type="entry name" value="Acyl-CoA dehydrogenase/oxidase, N-terminal domain"/>
    <property type="match status" value="1"/>
</dbReference>
<dbReference type="InterPro" id="IPR046373">
    <property type="entry name" value="Acyl-CoA_Oxase/DH_mid-dom_sf"/>
</dbReference>
<dbReference type="Pfam" id="PF00441">
    <property type="entry name" value="Acyl-CoA_dh_1"/>
    <property type="match status" value="1"/>
</dbReference>
<dbReference type="Gene3D" id="1.20.140.10">
    <property type="entry name" value="Butyryl-CoA Dehydrogenase, subunit A, domain 3"/>
    <property type="match status" value="1"/>
</dbReference>
<dbReference type="SUPFAM" id="SSF47203">
    <property type="entry name" value="Acyl-CoA dehydrogenase C-terminal domain-like"/>
    <property type="match status" value="1"/>
</dbReference>
<keyword evidence="6 7" id="KW-0560">Oxidoreductase</keyword>
<proteinExistence type="inferred from homology"/>
<evidence type="ECO:0000256" key="4">
    <source>
        <dbReference type="ARBA" id="ARBA00022630"/>
    </source>
</evidence>
<dbReference type="EMBL" id="MUJZ01007228">
    <property type="protein sequence ID" value="OTF82688.1"/>
    <property type="molecule type" value="Genomic_DNA"/>
</dbReference>
<dbReference type="InterPro" id="IPR009075">
    <property type="entry name" value="AcylCo_DH/oxidase_C"/>
</dbReference>
<dbReference type="GO" id="GO:0070991">
    <property type="term" value="F:medium-chain fatty acyl-CoA dehydrogenase activity"/>
    <property type="evidence" value="ECO:0007669"/>
    <property type="project" value="TreeGrafter"/>
</dbReference>
<keyword evidence="12" id="KW-1185">Reference proteome</keyword>
<dbReference type="PANTHER" id="PTHR48083">
    <property type="entry name" value="MEDIUM-CHAIN SPECIFIC ACYL-COA DEHYDROGENASE, MITOCHONDRIAL-RELATED"/>
    <property type="match status" value="1"/>
</dbReference>
<dbReference type="InterPro" id="IPR006091">
    <property type="entry name" value="Acyl-CoA_Oxase/DH_mid-dom"/>
</dbReference>
<dbReference type="PROSITE" id="PS00073">
    <property type="entry name" value="ACYL_COA_DH_2"/>
    <property type="match status" value="1"/>
</dbReference>
<dbReference type="Pfam" id="PF02771">
    <property type="entry name" value="Acyl-CoA_dh_N"/>
    <property type="match status" value="1"/>
</dbReference>
<dbReference type="Pfam" id="PF02770">
    <property type="entry name" value="Acyl-CoA_dh_M"/>
    <property type="match status" value="1"/>
</dbReference>
<gene>
    <name evidence="11" type="ORF">BLA29_001441</name>
</gene>
<evidence type="ECO:0000313" key="12">
    <source>
        <dbReference type="Proteomes" id="UP000194236"/>
    </source>
</evidence>
<feature type="domain" description="Acyl-CoA dehydrogenase/oxidase C-terminal" evidence="8">
    <location>
        <begin position="276"/>
        <end position="423"/>
    </location>
</feature>
<evidence type="ECO:0000313" key="11">
    <source>
        <dbReference type="EMBL" id="OTF82688.1"/>
    </source>
</evidence>
<evidence type="ECO:0000256" key="2">
    <source>
        <dbReference type="ARBA" id="ARBA00009347"/>
    </source>
</evidence>
<comment type="caution">
    <text evidence="11">The sequence shown here is derived from an EMBL/GenBank/DDBJ whole genome shotgun (WGS) entry which is preliminary data.</text>
</comment>
<reference evidence="11 12" key="1">
    <citation type="submission" date="2017-03" db="EMBL/GenBank/DDBJ databases">
        <title>Genome Survey of Euroglyphus maynei.</title>
        <authorList>
            <person name="Arlian L.G."/>
            <person name="Morgan M.S."/>
            <person name="Rider S.D."/>
        </authorList>
    </citation>
    <scope>NUCLEOTIDE SEQUENCE [LARGE SCALE GENOMIC DNA]</scope>
    <source>
        <strain evidence="11">Arlian Lab</strain>
        <tissue evidence="11">Whole body</tissue>
    </source>
</reference>
<dbReference type="FunFam" id="2.40.110.10:FF:000006">
    <property type="entry name" value="very long-chain specific acyl-CoA dehydrogenase, mitochondrial"/>
    <property type="match status" value="1"/>
</dbReference>
<dbReference type="InterPro" id="IPR009100">
    <property type="entry name" value="AcylCoA_DH/oxidase_NM_dom_sf"/>
</dbReference>
<feature type="domain" description="Acyl-CoA oxidase/dehydrogenase middle" evidence="9">
    <location>
        <begin position="165"/>
        <end position="262"/>
    </location>
</feature>
<dbReference type="AlphaFoldDB" id="A0A1Y3BRV6"/>
<evidence type="ECO:0000259" key="9">
    <source>
        <dbReference type="Pfam" id="PF02770"/>
    </source>
</evidence>
<dbReference type="PANTHER" id="PTHR48083:SF2">
    <property type="entry name" value="MEDIUM-CHAIN SPECIFIC ACYL-COA DEHYDROGENASE, MITOCHONDRIAL"/>
    <property type="match status" value="1"/>
</dbReference>
<dbReference type="InterPro" id="IPR006089">
    <property type="entry name" value="Acyl-CoA_DH_CS"/>
</dbReference>
<protein>
    <recommendedName>
        <fullName evidence="3">Medium-chain specific acyl-CoA dehydrogenase, mitochondrial</fullName>
    </recommendedName>
</protein>
<dbReference type="GO" id="GO:0005739">
    <property type="term" value="C:mitochondrion"/>
    <property type="evidence" value="ECO:0007669"/>
    <property type="project" value="TreeGrafter"/>
</dbReference>
<accession>A0A1Y3BRV6</accession>
<dbReference type="FunFam" id="1.10.540.10:FF:000026">
    <property type="entry name" value="Acyl-CoA dehydrogenase medium chain"/>
    <property type="match status" value="1"/>
</dbReference>
<dbReference type="SUPFAM" id="SSF56645">
    <property type="entry name" value="Acyl-CoA dehydrogenase NM domain-like"/>
    <property type="match status" value="1"/>
</dbReference>
<evidence type="ECO:0000259" key="8">
    <source>
        <dbReference type="Pfam" id="PF00441"/>
    </source>
</evidence>
<sequence length="431" mass="46847">MAFNLVRSALSRTTPLLTRQKHHALIGAINANHFAHETTGGEGGLCFELTDDQKSILELAEKFTREEVMPKAAELDRTGDFPMDIFKKAFELGLVTEIIPTEYGGMGLPLLDHCMISEKIAYGCTGVGTALSANALGQAPVLLFGNEEQKKEYLGRCAAEPLLCAYAVTEPGTGSDVAGVRTKATKNADGDYVIDGQKMWITGAGVANWFFVLARTNPDPKAKASEAFTGFIVEADTPGVIVGRKEWNMGQRCSDTRGITFEGAVVPKKNVLVGEGKGFRIAMGAFDLTRPPVASGAVGLAQRALDEATQYSLQRTTFGRPIATHQAIQFMLADMVIGINTSRMAYMRAAYDFDHGRRNTYWASIAKCWAGDVANKCAADAVQIFGGAGFNTEYPVEKLMRDAKIFQIYEGTAQIQRMIIAREHFQQAMGQ</sequence>
<evidence type="ECO:0000256" key="3">
    <source>
        <dbReference type="ARBA" id="ARBA00019125"/>
    </source>
</evidence>
<dbReference type="Proteomes" id="UP000194236">
    <property type="component" value="Unassembled WGS sequence"/>
</dbReference>
<evidence type="ECO:0000256" key="7">
    <source>
        <dbReference type="RuleBase" id="RU362125"/>
    </source>
</evidence>
<dbReference type="PIRSF" id="PIRSF016578">
    <property type="entry name" value="HsaA"/>
    <property type="match status" value="1"/>
</dbReference>
<feature type="domain" description="Acyl-CoA dehydrogenase/oxidase N-terminal" evidence="10">
    <location>
        <begin position="50"/>
        <end position="159"/>
    </location>
</feature>
<dbReference type="InterPro" id="IPR037069">
    <property type="entry name" value="AcylCoA_DH/ox_N_sf"/>
</dbReference>
<keyword evidence="5 7" id="KW-0274">FAD</keyword>
<dbReference type="InterPro" id="IPR050741">
    <property type="entry name" value="Acyl-CoA_dehydrogenase"/>
</dbReference>
<comment type="similarity">
    <text evidence="2 7">Belongs to the acyl-CoA dehydrogenase family.</text>
</comment>
<keyword evidence="4 7" id="KW-0285">Flavoprotein</keyword>
<dbReference type="GO" id="GO:0050660">
    <property type="term" value="F:flavin adenine dinucleotide binding"/>
    <property type="evidence" value="ECO:0007669"/>
    <property type="project" value="InterPro"/>
</dbReference>
<dbReference type="InterPro" id="IPR013786">
    <property type="entry name" value="AcylCoA_DH/ox_N"/>
</dbReference>
<evidence type="ECO:0000256" key="6">
    <source>
        <dbReference type="ARBA" id="ARBA00023002"/>
    </source>
</evidence>
<name>A0A1Y3BRV6_EURMA</name>
<evidence type="ECO:0000256" key="5">
    <source>
        <dbReference type="ARBA" id="ARBA00022827"/>
    </source>
</evidence>
<dbReference type="GO" id="GO:0051793">
    <property type="term" value="P:medium-chain fatty acid catabolic process"/>
    <property type="evidence" value="ECO:0007669"/>
    <property type="project" value="TreeGrafter"/>
</dbReference>